<dbReference type="AlphaFoldDB" id="A0A1V9YKT5"/>
<gene>
    <name evidence="2" type="ORF">THRCLA_22974</name>
</gene>
<dbReference type="OrthoDB" id="183534at2759"/>
<dbReference type="SUPFAM" id="SSF50370">
    <property type="entry name" value="Ricin B-like lectins"/>
    <property type="match status" value="1"/>
</dbReference>
<feature type="compositionally biased region" description="Gly residues" evidence="1">
    <location>
        <begin position="1"/>
        <end position="10"/>
    </location>
</feature>
<comment type="caution">
    <text evidence="2">The sequence shown here is derived from an EMBL/GenBank/DDBJ whole genome shotgun (WGS) entry which is preliminary data.</text>
</comment>
<dbReference type="PANTHER" id="PTHR33351">
    <property type="entry name" value="HISACTOPHILIN-1-RELATED"/>
    <property type="match status" value="1"/>
</dbReference>
<dbReference type="GO" id="GO:0030041">
    <property type="term" value="P:actin filament polymerization"/>
    <property type="evidence" value="ECO:0007669"/>
    <property type="project" value="TreeGrafter"/>
</dbReference>
<proteinExistence type="predicted"/>
<dbReference type="GO" id="GO:0015629">
    <property type="term" value="C:actin cytoskeleton"/>
    <property type="evidence" value="ECO:0007669"/>
    <property type="project" value="TreeGrafter"/>
</dbReference>
<protein>
    <submittedName>
        <fullName evidence="2">Cytochrome P450</fullName>
    </submittedName>
</protein>
<dbReference type="Gene3D" id="2.80.10.50">
    <property type="match status" value="4"/>
</dbReference>
<sequence>MAACRGGGIDITGANTHPPSPIPTTFIPTTQPVIPIATYFTQVNSSWCSFKDGDMIALQADTNKFVARCSGCIPGGVYPDSAFVHISQISGNPWAVWKVTNTGDGKLALQSDNGNYLARCNGCAPGAAYPDEAFVHVKDWHGAPYAQWTCIDGGNGKIALQSDTGKFLGRCNGCLGGGAYPDSAFVHVGTASNSPWALFTVTKIQQQGCSFNDGDSITLQADTGKYVARCNGCVPNGAYPDSAFVHVSQVSGNPWAVWKVTNTGNGKLALQADNGNYLARCNGCAPGAAYPNEAFVHVKDWHGAPYAQWTCVDNGNGKISLQSDSGEFLGRCNGCLGGGAYPDSAFVHVGTTSNSPWAQFNVDRLPAATPTPTPAPPSACTFTDGQIIGLQADTGKFLSRCNGCVTGGAYPDSAFLHVSQLSGNPWSNWKVYNTGTGKLAFQADTGKYLARCNGCAPGAAYPDEAFVHVNNWRAGAWAQFTCVDLGNGKIGLHSDTGKYMSRCNGCVKSSLPDSVTMHVSDPKQGAYAQWTVVKT</sequence>
<dbReference type="Proteomes" id="UP000243217">
    <property type="component" value="Unassembled WGS sequence"/>
</dbReference>
<dbReference type="PANTHER" id="PTHR33351:SF1">
    <property type="entry name" value="IG-LIKE DOMAIN-CONTAINING PROTEIN-RELATED"/>
    <property type="match status" value="1"/>
</dbReference>
<dbReference type="EMBL" id="JNBS01003540">
    <property type="protein sequence ID" value="OQR86307.1"/>
    <property type="molecule type" value="Genomic_DNA"/>
</dbReference>
<accession>A0A1V9YKT5</accession>
<dbReference type="SUPFAM" id="SSF50405">
    <property type="entry name" value="Actin-crosslinking proteins"/>
    <property type="match status" value="1"/>
</dbReference>
<organism evidence="2 3">
    <name type="scientific">Thraustotheca clavata</name>
    <dbReference type="NCBI Taxonomy" id="74557"/>
    <lineage>
        <taxon>Eukaryota</taxon>
        <taxon>Sar</taxon>
        <taxon>Stramenopiles</taxon>
        <taxon>Oomycota</taxon>
        <taxon>Saprolegniomycetes</taxon>
        <taxon>Saprolegniales</taxon>
        <taxon>Achlyaceae</taxon>
        <taxon>Thraustotheca</taxon>
    </lineage>
</organism>
<reference evidence="2 3" key="1">
    <citation type="journal article" date="2014" name="Genome Biol. Evol.">
        <title>The secreted proteins of Achlya hypogyna and Thraustotheca clavata identify the ancestral oomycete secretome and reveal gene acquisitions by horizontal gene transfer.</title>
        <authorList>
            <person name="Misner I."/>
            <person name="Blouin N."/>
            <person name="Leonard G."/>
            <person name="Richards T.A."/>
            <person name="Lane C.E."/>
        </authorList>
    </citation>
    <scope>NUCLEOTIDE SEQUENCE [LARGE SCALE GENOMIC DNA]</scope>
    <source>
        <strain evidence="2 3">ATCC 34112</strain>
    </source>
</reference>
<evidence type="ECO:0000313" key="3">
    <source>
        <dbReference type="Proteomes" id="UP000243217"/>
    </source>
</evidence>
<feature type="region of interest" description="Disordered" evidence="1">
    <location>
        <begin position="1"/>
        <end position="20"/>
    </location>
</feature>
<dbReference type="InterPro" id="IPR035992">
    <property type="entry name" value="Ricin_B-like_lectins"/>
</dbReference>
<dbReference type="GO" id="GO:0051015">
    <property type="term" value="F:actin filament binding"/>
    <property type="evidence" value="ECO:0007669"/>
    <property type="project" value="TreeGrafter"/>
</dbReference>
<evidence type="ECO:0000256" key="1">
    <source>
        <dbReference type="SAM" id="MobiDB-lite"/>
    </source>
</evidence>
<dbReference type="InterPro" id="IPR052883">
    <property type="entry name" value="Hisactophilin"/>
</dbReference>
<dbReference type="InterPro" id="IPR008999">
    <property type="entry name" value="Actin-crosslinking"/>
</dbReference>
<name>A0A1V9YKT5_9STRA</name>
<dbReference type="CDD" id="cd00257">
    <property type="entry name" value="beta-trefoil_FSCN-like"/>
    <property type="match status" value="3"/>
</dbReference>
<evidence type="ECO:0000313" key="2">
    <source>
        <dbReference type="EMBL" id="OQR86307.1"/>
    </source>
</evidence>
<keyword evidence="3" id="KW-1185">Reference proteome</keyword>